<feature type="non-terminal residue" evidence="2">
    <location>
        <position position="1"/>
    </location>
</feature>
<dbReference type="Proteomes" id="UP000486351">
    <property type="component" value="Unassembled WGS sequence"/>
</dbReference>
<feature type="region of interest" description="Disordered" evidence="1">
    <location>
        <begin position="104"/>
        <end position="165"/>
    </location>
</feature>
<reference evidence="2 3" key="1">
    <citation type="submission" date="2018-09" db="EMBL/GenBank/DDBJ databases">
        <title>Genomic investigation of the strawberry pathogen Phytophthora fragariae indicates pathogenicity is determined by transcriptional variation in three key races.</title>
        <authorList>
            <person name="Adams T.M."/>
            <person name="Armitage A.D."/>
            <person name="Sobczyk M.K."/>
            <person name="Bates H.J."/>
            <person name="Dunwell J.M."/>
            <person name="Nellist C.F."/>
            <person name="Harrison R.J."/>
        </authorList>
    </citation>
    <scope>NUCLEOTIDE SEQUENCE [LARGE SCALE GENOMIC DNA]</scope>
    <source>
        <strain evidence="2 3">NOV-77</strain>
    </source>
</reference>
<dbReference type="EMBL" id="QXFY01006372">
    <property type="protein sequence ID" value="KAE9268985.1"/>
    <property type="molecule type" value="Genomic_DNA"/>
</dbReference>
<evidence type="ECO:0000313" key="3">
    <source>
        <dbReference type="Proteomes" id="UP000486351"/>
    </source>
</evidence>
<feature type="region of interest" description="Disordered" evidence="1">
    <location>
        <begin position="179"/>
        <end position="208"/>
    </location>
</feature>
<evidence type="ECO:0000313" key="2">
    <source>
        <dbReference type="EMBL" id="KAE9268985.1"/>
    </source>
</evidence>
<protein>
    <submittedName>
        <fullName evidence="2">Uncharacterized protein</fullName>
    </submittedName>
</protein>
<organism evidence="2 3">
    <name type="scientific">Phytophthora fragariae</name>
    <dbReference type="NCBI Taxonomy" id="53985"/>
    <lineage>
        <taxon>Eukaryota</taxon>
        <taxon>Sar</taxon>
        <taxon>Stramenopiles</taxon>
        <taxon>Oomycota</taxon>
        <taxon>Peronosporomycetes</taxon>
        <taxon>Peronosporales</taxon>
        <taxon>Peronosporaceae</taxon>
        <taxon>Phytophthora</taxon>
    </lineage>
</organism>
<evidence type="ECO:0000256" key="1">
    <source>
        <dbReference type="SAM" id="MobiDB-lite"/>
    </source>
</evidence>
<accession>A0A6G0Q420</accession>
<comment type="caution">
    <text evidence="2">The sequence shown here is derived from an EMBL/GenBank/DDBJ whole genome shotgun (WGS) entry which is preliminary data.</text>
</comment>
<name>A0A6G0Q420_9STRA</name>
<feature type="compositionally biased region" description="Polar residues" evidence="1">
    <location>
        <begin position="148"/>
        <end position="158"/>
    </location>
</feature>
<dbReference type="AlphaFoldDB" id="A0A6G0Q420"/>
<sequence length="500" mass="54519">QQHAKVYNKFNGINGAALRDSTALLADAGGKLCDETRRLPLLDITSFEVSQVTVHHILDYVFYKEGGRSHPAGVSFGDTIFDEVEPETSTAVAAAARPVVTPSGTEVVLSDGLSDSEEDDHVIEVRRPASAEEGPPEPKRRRRTENEATLQNGQQLQASAGPGTSGLRLEADIDQLISLQRPGGGTSNSAQLLVSRGEDSSSKSQFQPTGMQTTVHLALVNGTYASFTAQQFGEFVQIHWRKFGFFPHPAVLRGLFGWDFGTRGLSILHFARVMELEKRERVRRSDMSNFSKKNTLPVPSEVTDFATLAGAVDVLSNVTRQLYQPAVNEALEAASTFLAELRVSEIPTSAAALAEITAWIDDRPEPFRVFIADESWAQVSAIKAHFSASHESFVRVHQLILRQDIVSALKATKSGSSRNDRASRGAGTDKRVFIPQEIRKALPKQGNKQICLRFLSAQGCRGKNGNCIINSLCHFKPATLSDAVRGFIAENYGGLATDMQ</sequence>
<gene>
    <name evidence="2" type="ORF">PF008_g30982</name>
</gene>
<proteinExistence type="predicted"/>